<accession>A0A195B7R5</accession>
<dbReference type="AlphaFoldDB" id="A0A195B7R5"/>
<reference evidence="1 2" key="1">
    <citation type="submission" date="2015-09" db="EMBL/GenBank/DDBJ databases">
        <title>Atta colombica WGS genome.</title>
        <authorList>
            <person name="Nygaard S."/>
            <person name="Hu H."/>
            <person name="Boomsma J."/>
            <person name="Zhang G."/>
        </authorList>
    </citation>
    <scope>NUCLEOTIDE SEQUENCE [LARGE SCALE GENOMIC DNA]</scope>
    <source>
        <strain evidence="1">Treedump-2</strain>
        <tissue evidence="1">Whole body</tissue>
    </source>
</reference>
<proteinExistence type="predicted"/>
<gene>
    <name evidence="1" type="ORF">ALC53_09120</name>
</gene>
<name>A0A195B7R5_9HYME</name>
<protein>
    <submittedName>
        <fullName evidence="1">Uncharacterized protein</fullName>
    </submittedName>
</protein>
<evidence type="ECO:0000313" key="1">
    <source>
        <dbReference type="EMBL" id="KYM80568.1"/>
    </source>
</evidence>
<sequence>MNEPQPVRRVARLYLSLSPLKPISILPIQYRLPKEVQKIFPRCLLDKVCVGVSIYTLHRTLCVAPSAHAGNHRHASDGARHMPAGDSTTVTIICETISGNESCTACAGSGGVDSFFALVNEMSAREDLLRDPRSNLINPSPNGIQKGVGTLTLPRHHSNGPYFYILTIASNGNSLTCYSEYCCRMYHVDVEFDKLHQIIQTILSLIDVKMIQKICTNNWKLFPKYQRYIRQQLMTIMCFQSSLINKELICGK</sequence>
<evidence type="ECO:0000313" key="2">
    <source>
        <dbReference type="Proteomes" id="UP000078540"/>
    </source>
</evidence>
<organism evidence="1 2">
    <name type="scientific">Atta colombica</name>
    <dbReference type="NCBI Taxonomy" id="520822"/>
    <lineage>
        <taxon>Eukaryota</taxon>
        <taxon>Metazoa</taxon>
        <taxon>Ecdysozoa</taxon>
        <taxon>Arthropoda</taxon>
        <taxon>Hexapoda</taxon>
        <taxon>Insecta</taxon>
        <taxon>Pterygota</taxon>
        <taxon>Neoptera</taxon>
        <taxon>Endopterygota</taxon>
        <taxon>Hymenoptera</taxon>
        <taxon>Apocrita</taxon>
        <taxon>Aculeata</taxon>
        <taxon>Formicoidea</taxon>
        <taxon>Formicidae</taxon>
        <taxon>Myrmicinae</taxon>
        <taxon>Atta</taxon>
    </lineage>
</organism>
<keyword evidence="2" id="KW-1185">Reference proteome</keyword>
<dbReference type="EMBL" id="KQ976565">
    <property type="protein sequence ID" value="KYM80568.1"/>
    <property type="molecule type" value="Genomic_DNA"/>
</dbReference>
<dbReference type="Proteomes" id="UP000078540">
    <property type="component" value="Unassembled WGS sequence"/>
</dbReference>